<sequence>MAYTWLLLFEMKIFSMPILPTSDSTVVFTFAEYVHTQVVSEQFAVGVFMTRIFADHSEKSHQSCKIIIQLSKTFSMVSGLTMQRFGTTARRSTLLRAPALLAMDLGIPFDSVSNTCFMQQKHLAEQFLFYTILCNSSKTN</sequence>
<evidence type="ECO:0000256" key="1">
    <source>
        <dbReference type="SAM" id="SignalP"/>
    </source>
</evidence>
<dbReference type="AlphaFoldDB" id="A0A023G295"/>
<accession>A0A023G295</accession>
<protein>
    <submittedName>
        <fullName evidence="2">Putative secreted protein</fullName>
    </submittedName>
</protein>
<name>A0A023G295_AMBTT</name>
<proteinExistence type="evidence at transcript level"/>
<feature type="signal peptide" evidence="1">
    <location>
        <begin position="1"/>
        <end position="15"/>
    </location>
</feature>
<dbReference type="EMBL" id="GBBM01007534">
    <property type="protein sequence ID" value="JAC27884.1"/>
    <property type="molecule type" value="mRNA"/>
</dbReference>
<feature type="chain" id="PRO_5012565323" evidence="1">
    <location>
        <begin position="16"/>
        <end position="140"/>
    </location>
</feature>
<evidence type="ECO:0000313" key="2">
    <source>
        <dbReference type="EMBL" id="JAC27884.1"/>
    </source>
</evidence>
<keyword evidence="1" id="KW-0732">Signal</keyword>
<reference evidence="2" key="1">
    <citation type="submission" date="2014-03" db="EMBL/GenBank/DDBJ databases">
        <title>The sialotranscriptome of Amblyomma triste, Amblyomma parvum and Amblyomma cajennense ticks, uncovered by 454-based RNA-seq.</title>
        <authorList>
            <person name="Garcia G.R."/>
            <person name="Gardinassi L.G."/>
            <person name="Ribeiro J.M."/>
            <person name="Anatriello E."/>
            <person name="Ferreira B.R."/>
            <person name="Moreira H.N."/>
            <person name="Mafra C."/>
            <person name="Olegario M.M."/>
            <person name="Szabo P.J."/>
            <person name="Miranda-Santos I.K."/>
            <person name="Maruyama S.R."/>
        </authorList>
    </citation>
    <scope>NUCLEOTIDE SEQUENCE</scope>
    <source>
        <strain evidence="2">Mato Grasso do Sul</strain>
        <tissue evidence="2">Salivary glands</tissue>
    </source>
</reference>
<organism evidence="2">
    <name type="scientific">Amblyomma triste</name>
    <name type="common">Neotropical tick</name>
    <dbReference type="NCBI Taxonomy" id="251400"/>
    <lineage>
        <taxon>Eukaryota</taxon>
        <taxon>Metazoa</taxon>
        <taxon>Ecdysozoa</taxon>
        <taxon>Arthropoda</taxon>
        <taxon>Chelicerata</taxon>
        <taxon>Arachnida</taxon>
        <taxon>Acari</taxon>
        <taxon>Parasitiformes</taxon>
        <taxon>Ixodida</taxon>
        <taxon>Ixodoidea</taxon>
        <taxon>Ixodidae</taxon>
        <taxon>Amblyomminae</taxon>
        <taxon>Amblyomma</taxon>
    </lineage>
</organism>